<protein>
    <recommendedName>
        <fullName evidence="2">SGNH hydrolase-type esterase domain-containing protein</fullName>
    </recommendedName>
</protein>
<evidence type="ECO:0000256" key="1">
    <source>
        <dbReference type="SAM" id="SignalP"/>
    </source>
</evidence>
<reference evidence="3 4" key="1">
    <citation type="submission" date="2019-07" db="EMBL/GenBank/DDBJ databases">
        <title>Whole genome shotgun sequence of Brevifollis gellanilyticus NBRC 108608.</title>
        <authorList>
            <person name="Hosoyama A."/>
            <person name="Uohara A."/>
            <person name="Ohji S."/>
            <person name="Ichikawa N."/>
        </authorList>
    </citation>
    <scope>NUCLEOTIDE SEQUENCE [LARGE SCALE GENOMIC DNA]</scope>
    <source>
        <strain evidence="3 4">NBRC 108608</strain>
    </source>
</reference>
<keyword evidence="4" id="KW-1185">Reference proteome</keyword>
<feature type="chain" id="PRO_5022106131" description="SGNH hydrolase-type esterase domain-containing protein" evidence="1">
    <location>
        <begin position="22"/>
        <end position="225"/>
    </location>
</feature>
<proteinExistence type="predicted"/>
<dbReference type="Gene3D" id="3.40.50.1110">
    <property type="entry name" value="SGNH hydrolase"/>
    <property type="match status" value="1"/>
</dbReference>
<dbReference type="EMBL" id="BKAG01000040">
    <property type="protein sequence ID" value="GEP45007.1"/>
    <property type="molecule type" value="Genomic_DNA"/>
</dbReference>
<sequence length="225" mass="25423">MKFPLPAFGLLALLVSTSLLADTPRPKPERFAKEIEAFAQKDAEKGGIVFTGSSSIRRWTTLKEDFPDLPVLNRGFGGSVANDLSVYADTVVFRHEPKMLVVYTGGNDINAKLTVQEAFDDYTKFLNLVHERQPKTKVILCSVKIAIKRVTQIPQVHELNQKLETWAKENPWVRYVESTSYLADAQGQPIRSYYVDDLLHLSPSGYAKWTEILKPVLAEEWAKVK</sequence>
<feature type="domain" description="SGNH hydrolase-type esterase" evidence="2">
    <location>
        <begin position="57"/>
        <end position="207"/>
    </location>
</feature>
<dbReference type="InterPro" id="IPR013830">
    <property type="entry name" value="SGNH_hydro"/>
</dbReference>
<dbReference type="Proteomes" id="UP000321577">
    <property type="component" value="Unassembled WGS sequence"/>
</dbReference>
<dbReference type="AlphaFoldDB" id="A0A512ME44"/>
<dbReference type="SUPFAM" id="SSF52266">
    <property type="entry name" value="SGNH hydrolase"/>
    <property type="match status" value="1"/>
</dbReference>
<dbReference type="GO" id="GO:0016788">
    <property type="term" value="F:hydrolase activity, acting on ester bonds"/>
    <property type="evidence" value="ECO:0007669"/>
    <property type="project" value="UniProtKB-ARBA"/>
</dbReference>
<dbReference type="PANTHER" id="PTHR30383">
    <property type="entry name" value="THIOESTERASE 1/PROTEASE 1/LYSOPHOSPHOLIPASE L1"/>
    <property type="match status" value="1"/>
</dbReference>
<dbReference type="InterPro" id="IPR051532">
    <property type="entry name" value="Ester_Hydrolysis_Enzymes"/>
</dbReference>
<keyword evidence="1" id="KW-0732">Signal</keyword>
<gene>
    <name evidence="3" type="ORF">BGE01nite_42980</name>
</gene>
<organism evidence="3 4">
    <name type="scientific">Brevifollis gellanilyticus</name>
    <dbReference type="NCBI Taxonomy" id="748831"/>
    <lineage>
        <taxon>Bacteria</taxon>
        <taxon>Pseudomonadati</taxon>
        <taxon>Verrucomicrobiota</taxon>
        <taxon>Verrucomicrobiia</taxon>
        <taxon>Verrucomicrobiales</taxon>
        <taxon>Verrucomicrobiaceae</taxon>
    </lineage>
</organism>
<evidence type="ECO:0000313" key="4">
    <source>
        <dbReference type="Proteomes" id="UP000321577"/>
    </source>
</evidence>
<evidence type="ECO:0000259" key="2">
    <source>
        <dbReference type="Pfam" id="PF13472"/>
    </source>
</evidence>
<dbReference type="InterPro" id="IPR036514">
    <property type="entry name" value="SGNH_hydro_sf"/>
</dbReference>
<comment type="caution">
    <text evidence="3">The sequence shown here is derived from an EMBL/GenBank/DDBJ whole genome shotgun (WGS) entry which is preliminary data.</text>
</comment>
<accession>A0A512ME44</accession>
<dbReference type="PANTHER" id="PTHR30383:SF29">
    <property type="entry name" value="SGNH HYDROLASE-TYPE ESTERASE DOMAIN-CONTAINING PROTEIN"/>
    <property type="match status" value="1"/>
</dbReference>
<dbReference type="RefSeq" id="WP_146853501.1">
    <property type="nucleotide sequence ID" value="NZ_BKAG01000040.1"/>
</dbReference>
<dbReference type="OrthoDB" id="9790057at2"/>
<dbReference type="Pfam" id="PF13472">
    <property type="entry name" value="Lipase_GDSL_2"/>
    <property type="match status" value="1"/>
</dbReference>
<feature type="signal peptide" evidence="1">
    <location>
        <begin position="1"/>
        <end position="21"/>
    </location>
</feature>
<name>A0A512ME44_9BACT</name>
<evidence type="ECO:0000313" key="3">
    <source>
        <dbReference type="EMBL" id="GEP45007.1"/>
    </source>
</evidence>